<organism evidence="1 2">
    <name type="scientific">Amblyomma americanum</name>
    <name type="common">Lone star tick</name>
    <dbReference type="NCBI Taxonomy" id="6943"/>
    <lineage>
        <taxon>Eukaryota</taxon>
        <taxon>Metazoa</taxon>
        <taxon>Ecdysozoa</taxon>
        <taxon>Arthropoda</taxon>
        <taxon>Chelicerata</taxon>
        <taxon>Arachnida</taxon>
        <taxon>Acari</taxon>
        <taxon>Parasitiformes</taxon>
        <taxon>Ixodida</taxon>
        <taxon>Ixodoidea</taxon>
        <taxon>Ixodidae</taxon>
        <taxon>Amblyomminae</taxon>
        <taxon>Amblyomma</taxon>
    </lineage>
</organism>
<accession>A0AAQ4F083</accession>
<keyword evidence="2" id="KW-1185">Reference proteome</keyword>
<dbReference type="Proteomes" id="UP001321473">
    <property type="component" value="Unassembled WGS sequence"/>
</dbReference>
<comment type="caution">
    <text evidence="1">The sequence shown here is derived from an EMBL/GenBank/DDBJ whole genome shotgun (WGS) entry which is preliminary data.</text>
</comment>
<proteinExistence type="predicted"/>
<sequence length="112" mass="12297">MLARQSHKTTALYERMSSSAWTLTGPTERCRALPSTSQGCPEGCQVFHDLDGHACFHGNWGGEERLSWSHGRDRWQYLQKLLPAIPPCAGMFFPSVCMVADSTAGPNLGEGN</sequence>
<evidence type="ECO:0000313" key="1">
    <source>
        <dbReference type="EMBL" id="KAK8780564.1"/>
    </source>
</evidence>
<dbReference type="EMBL" id="JARKHS020008661">
    <property type="protein sequence ID" value="KAK8780564.1"/>
    <property type="molecule type" value="Genomic_DNA"/>
</dbReference>
<gene>
    <name evidence="1" type="ORF">V5799_018097</name>
</gene>
<name>A0AAQ4F083_AMBAM</name>
<dbReference type="AlphaFoldDB" id="A0AAQ4F083"/>
<evidence type="ECO:0000313" key="2">
    <source>
        <dbReference type="Proteomes" id="UP001321473"/>
    </source>
</evidence>
<reference evidence="1 2" key="1">
    <citation type="journal article" date="2023" name="Arcadia Sci">
        <title>De novo assembly of a long-read Amblyomma americanum tick genome.</title>
        <authorList>
            <person name="Chou S."/>
            <person name="Poskanzer K.E."/>
            <person name="Rollins M."/>
            <person name="Thuy-Boun P.S."/>
        </authorList>
    </citation>
    <scope>NUCLEOTIDE SEQUENCE [LARGE SCALE GENOMIC DNA]</scope>
    <source>
        <strain evidence="1">F_SG_1</strain>
        <tissue evidence="1">Salivary glands</tissue>
    </source>
</reference>
<protein>
    <submittedName>
        <fullName evidence="1">Uncharacterized protein</fullName>
    </submittedName>
</protein>